<evidence type="ECO:0000313" key="2">
    <source>
        <dbReference type="EMBL" id="CEK58579.1"/>
    </source>
</evidence>
<sequence length="108" mass="12415">ITLPDKVLSELEDHFLSGCDQTEDNETNARKEKLQKYKEGLEKGMQDFLNQDFSYIQSHYNNPAPASGHNKEKENKLKNSQSARNKLALQATCGINKENRIHKEHEKS</sequence>
<feature type="non-terminal residue" evidence="2">
    <location>
        <position position="1"/>
    </location>
</feature>
<dbReference type="AlphaFoldDB" id="A0A0B6YQL3"/>
<proteinExistence type="predicted"/>
<name>A0A0B6YQL3_9EUPU</name>
<protein>
    <submittedName>
        <fullName evidence="2">Uncharacterized protein</fullName>
    </submittedName>
</protein>
<feature type="non-terminal residue" evidence="2">
    <location>
        <position position="108"/>
    </location>
</feature>
<dbReference type="EMBL" id="HACG01011714">
    <property type="protein sequence ID" value="CEK58579.1"/>
    <property type="molecule type" value="Transcribed_RNA"/>
</dbReference>
<feature type="compositionally biased region" description="Basic and acidic residues" evidence="1">
    <location>
        <begin position="97"/>
        <end position="108"/>
    </location>
</feature>
<reference evidence="2" key="1">
    <citation type="submission" date="2014-12" db="EMBL/GenBank/DDBJ databases">
        <title>Insight into the proteome of Arion vulgaris.</title>
        <authorList>
            <person name="Aradska J."/>
            <person name="Bulat T."/>
            <person name="Smidak R."/>
            <person name="Sarate P."/>
            <person name="Gangsoo J."/>
            <person name="Sialana F."/>
            <person name="Bilban M."/>
            <person name="Lubec G."/>
        </authorList>
    </citation>
    <scope>NUCLEOTIDE SEQUENCE</scope>
    <source>
        <tissue evidence="2">Skin</tissue>
    </source>
</reference>
<evidence type="ECO:0000256" key="1">
    <source>
        <dbReference type="SAM" id="MobiDB-lite"/>
    </source>
</evidence>
<organism evidence="2">
    <name type="scientific">Arion vulgaris</name>
    <dbReference type="NCBI Taxonomy" id="1028688"/>
    <lineage>
        <taxon>Eukaryota</taxon>
        <taxon>Metazoa</taxon>
        <taxon>Spiralia</taxon>
        <taxon>Lophotrochozoa</taxon>
        <taxon>Mollusca</taxon>
        <taxon>Gastropoda</taxon>
        <taxon>Heterobranchia</taxon>
        <taxon>Euthyneura</taxon>
        <taxon>Panpulmonata</taxon>
        <taxon>Eupulmonata</taxon>
        <taxon>Stylommatophora</taxon>
        <taxon>Helicina</taxon>
        <taxon>Arionoidea</taxon>
        <taxon>Arionidae</taxon>
        <taxon>Arion</taxon>
    </lineage>
</organism>
<accession>A0A0B6YQL3</accession>
<gene>
    <name evidence="2" type="primary">ORF33540</name>
</gene>
<feature type="region of interest" description="Disordered" evidence="1">
    <location>
        <begin position="59"/>
        <end position="108"/>
    </location>
</feature>